<sequence length="197" mass="21710">MDDEEAMDTDTEVDGEMEEEVEDRENNLGDRMMDSQHRRRQMGGIPETEHDETSAALDEDNLPQAPAPSGPLNDTDRSHARLLAEITEGCVALAPDAPSTASNLIAGALGFERSREREHLQETDKEPTNHFVEGSSQRTRKPRKLAELQACTGCGVVVSQDEVAAGSNVIECKKAGCETRWLPRAAIRSQELDLRKL</sequence>
<name>A0ACB7IQS4_PLECO</name>
<comment type="caution">
    <text evidence="1">The sequence shown here is derived from an EMBL/GenBank/DDBJ whole genome shotgun (WGS) entry which is preliminary data.</text>
</comment>
<organism evidence="1 2">
    <name type="scientific">Pleurotus cornucopiae</name>
    <name type="common">Cornucopia mushroom</name>
    <dbReference type="NCBI Taxonomy" id="5321"/>
    <lineage>
        <taxon>Eukaryota</taxon>
        <taxon>Fungi</taxon>
        <taxon>Dikarya</taxon>
        <taxon>Basidiomycota</taxon>
        <taxon>Agaricomycotina</taxon>
        <taxon>Agaricomycetes</taxon>
        <taxon>Agaricomycetidae</taxon>
        <taxon>Agaricales</taxon>
        <taxon>Pleurotineae</taxon>
        <taxon>Pleurotaceae</taxon>
        <taxon>Pleurotus</taxon>
    </lineage>
</organism>
<proteinExistence type="predicted"/>
<evidence type="ECO:0000313" key="1">
    <source>
        <dbReference type="EMBL" id="KAG9220084.1"/>
    </source>
</evidence>
<evidence type="ECO:0000313" key="2">
    <source>
        <dbReference type="Proteomes" id="UP000824881"/>
    </source>
</evidence>
<dbReference type="EMBL" id="WQMT02000008">
    <property type="protein sequence ID" value="KAG9220084.1"/>
    <property type="molecule type" value="Genomic_DNA"/>
</dbReference>
<gene>
    <name evidence="1" type="ORF">CCMSSC00406_0007944</name>
</gene>
<protein>
    <submittedName>
        <fullName evidence="1">Uncharacterized protein</fullName>
    </submittedName>
</protein>
<keyword evidence="2" id="KW-1185">Reference proteome</keyword>
<accession>A0ACB7IQS4</accession>
<reference evidence="1 2" key="1">
    <citation type="journal article" date="2021" name="Appl. Environ. Microbiol.">
        <title>Genetic linkage and physical mapping for an oyster mushroom Pleurotus cornucopiae and QTL analysis for the trait cap color.</title>
        <authorList>
            <person name="Zhang Y."/>
            <person name="Gao W."/>
            <person name="Sonnenberg A."/>
            <person name="Chen Q."/>
            <person name="Zhang J."/>
            <person name="Huang C."/>
        </authorList>
    </citation>
    <scope>NUCLEOTIDE SEQUENCE [LARGE SCALE GENOMIC DNA]</scope>
    <source>
        <strain evidence="1">CCMSSC00406</strain>
    </source>
</reference>
<dbReference type="Proteomes" id="UP000824881">
    <property type="component" value="Unassembled WGS sequence"/>
</dbReference>